<comment type="subcellular location">
    <subcellularLocation>
        <location evidence="1">Bacterial microcompartment</location>
    </subcellularLocation>
</comment>
<evidence type="ECO:0000259" key="4">
    <source>
        <dbReference type="PROSITE" id="PS51930"/>
    </source>
</evidence>
<dbReference type="InterPro" id="IPR000249">
    <property type="entry name" value="BMC_dom"/>
</dbReference>
<gene>
    <name evidence="5" type="ORF">A8F95_20325</name>
</gene>
<evidence type="ECO:0000256" key="2">
    <source>
        <dbReference type="ARBA" id="ARBA00024446"/>
    </source>
</evidence>
<dbReference type="RefSeq" id="WP_065409879.1">
    <property type="nucleotide sequence ID" value="NZ_MAYT01000006.1"/>
</dbReference>
<proteinExistence type="inferred from homology"/>
<sequence length="182" mass="19964">MKKNTYALGMVETIGFPAMFAAADAASKAADVKIATYQGADSGIVTIYIVGDVASVQSAVAVGTEVAKRVGQFRHSHVLARPDDHVMTMIFPELAEQKQDQPNDPPGEKIFERVEQPIVVPNKENSDVKFKDLNKKNIQELRKLANSLTEFPLSPQEISTAKKEDLIKHLNEFQDGKGGDKL</sequence>
<dbReference type="GO" id="GO:0031469">
    <property type="term" value="C:bacterial microcompartment"/>
    <property type="evidence" value="ECO:0007669"/>
    <property type="project" value="UniProtKB-SubCell"/>
</dbReference>
<dbReference type="SMART" id="SM00877">
    <property type="entry name" value="BMC"/>
    <property type="match status" value="1"/>
</dbReference>
<dbReference type="InterPro" id="IPR037233">
    <property type="entry name" value="CcmK-like_sf"/>
</dbReference>
<dbReference type="PANTHER" id="PTHR33941">
    <property type="entry name" value="PROPANEDIOL UTILIZATION PROTEIN PDUA"/>
    <property type="match status" value="1"/>
</dbReference>
<dbReference type="InterPro" id="IPR050575">
    <property type="entry name" value="BMC_shell"/>
</dbReference>
<protein>
    <recommendedName>
        <fullName evidence="4">BMC domain-containing protein</fullName>
    </recommendedName>
</protein>
<dbReference type="AlphaFoldDB" id="A0A1B9B6L7"/>
<evidence type="ECO:0000256" key="3">
    <source>
        <dbReference type="PROSITE-ProRule" id="PRU01278"/>
    </source>
</evidence>
<dbReference type="Pfam" id="PF00936">
    <property type="entry name" value="BMC"/>
    <property type="match status" value="1"/>
</dbReference>
<comment type="similarity">
    <text evidence="3">Belongs to the bacterial microcompartments protein family.</text>
</comment>
<dbReference type="SUPFAM" id="SSF143414">
    <property type="entry name" value="CcmK-like"/>
    <property type="match status" value="1"/>
</dbReference>
<comment type="caution">
    <text evidence="5">The sequence shown here is derived from an EMBL/GenBank/DDBJ whole genome shotgun (WGS) entry which is preliminary data.</text>
</comment>
<dbReference type="EMBL" id="MAYT01000006">
    <property type="protein sequence ID" value="OCA91760.1"/>
    <property type="molecule type" value="Genomic_DNA"/>
</dbReference>
<evidence type="ECO:0000256" key="1">
    <source>
        <dbReference type="ARBA" id="ARBA00024322"/>
    </source>
</evidence>
<evidence type="ECO:0000313" key="6">
    <source>
        <dbReference type="Proteomes" id="UP000092578"/>
    </source>
</evidence>
<keyword evidence="2" id="KW-1283">Bacterial microcompartment</keyword>
<dbReference type="PROSITE" id="PS51930">
    <property type="entry name" value="BMC_2"/>
    <property type="match status" value="1"/>
</dbReference>
<feature type="domain" description="BMC" evidence="4">
    <location>
        <begin position="7"/>
        <end position="91"/>
    </location>
</feature>
<dbReference type="Gene3D" id="3.30.70.1710">
    <property type="match status" value="1"/>
</dbReference>
<dbReference type="PANTHER" id="PTHR33941:SF13">
    <property type="entry name" value="CARBOXYSOME SHELL PROTEIN CCMK4"/>
    <property type="match status" value="1"/>
</dbReference>
<name>A0A1B9B6L7_9BACI</name>
<evidence type="ECO:0000313" key="5">
    <source>
        <dbReference type="EMBL" id="OCA91760.1"/>
    </source>
</evidence>
<organism evidence="5 6">
    <name type="scientific">Pseudobacillus wudalianchiensis</name>
    <dbReference type="NCBI Taxonomy" id="1743143"/>
    <lineage>
        <taxon>Bacteria</taxon>
        <taxon>Bacillati</taxon>
        <taxon>Bacillota</taxon>
        <taxon>Bacilli</taxon>
        <taxon>Bacillales</taxon>
        <taxon>Bacillaceae</taxon>
        <taxon>Pseudobacillus</taxon>
    </lineage>
</organism>
<dbReference type="Proteomes" id="UP000092578">
    <property type="component" value="Unassembled WGS sequence"/>
</dbReference>
<dbReference type="InterPro" id="IPR044872">
    <property type="entry name" value="CcmK/CsoS1_BMC"/>
</dbReference>
<dbReference type="CDD" id="cd07045">
    <property type="entry name" value="BMC_CcmK_like"/>
    <property type="match status" value="1"/>
</dbReference>
<accession>A0A1B9B6L7</accession>
<reference evidence="6" key="1">
    <citation type="submission" date="2016-05" db="EMBL/GenBank/DDBJ databases">
        <authorList>
            <person name="Liu B."/>
            <person name="Wang J."/>
            <person name="Zhu Y."/>
            <person name="Liu G."/>
            <person name="Chen Q."/>
            <person name="Chen Z."/>
            <person name="Lan J."/>
            <person name="Che J."/>
            <person name="Ge C."/>
            <person name="Shi H."/>
            <person name="Pan Z."/>
            <person name="Liu X."/>
        </authorList>
    </citation>
    <scope>NUCLEOTIDE SEQUENCE [LARGE SCALE GENOMIC DNA]</scope>
    <source>
        <strain evidence="6">FJAT-27215</strain>
    </source>
</reference>
<keyword evidence="6" id="KW-1185">Reference proteome</keyword>